<gene>
    <name evidence="1" type="ORF">LCGC14_2849500</name>
</gene>
<dbReference type="AlphaFoldDB" id="A0A0F8Y921"/>
<accession>A0A0F8Y921</accession>
<comment type="caution">
    <text evidence="1">The sequence shown here is derived from an EMBL/GenBank/DDBJ whole genome shotgun (WGS) entry which is preliminary data.</text>
</comment>
<sequence>MTADNWQECPQCDANKASEEFSRTCDLEEAYGKVSAEEYEAKRQELRKFLGEVPEETLREDYEYQLDP</sequence>
<proteinExistence type="predicted"/>
<feature type="non-terminal residue" evidence="1">
    <location>
        <position position="68"/>
    </location>
</feature>
<evidence type="ECO:0000313" key="1">
    <source>
        <dbReference type="EMBL" id="KKK77848.1"/>
    </source>
</evidence>
<organism evidence="1">
    <name type="scientific">marine sediment metagenome</name>
    <dbReference type="NCBI Taxonomy" id="412755"/>
    <lineage>
        <taxon>unclassified sequences</taxon>
        <taxon>metagenomes</taxon>
        <taxon>ecological metagenomes</taxon>
    </lineage>
</organism>
<dbReference type="EMBL" id="LAZR01054758">
    <property type="protein sequence ID" value="KKK77848.1"/>
    <property type="molecule type" value="Genomic_DNA"/>
</dbReference>
<name>A0A0F8Y921_9ZZZZ</name>
<reference evidence="1" key="1">
    <citation type="journal article" date="2015" name="Nature">
        <title>Complex archaea that bridge the gap between prokaryotes and eukaryotes.</title>
        <authorList>
            <person name="Spang A."/>
            <person name="Saw J.H."/>
            <person name="Jorgensen S.L."/>
            <person name="Zaremba-Niedzwiedzka K."/>
            <person name="Martijn J."/>
            <person name="Lind A.E."/>
            <person name="van Eijk R."/>
            <person name="Schleper C."/>
            <person name="Guy L."/>
            <person name="Ettema T.J."/>
        </authorList>
    </citation>
    <scope>NUCLEOTIDE SEQUENCE</scope>
</reference>
<protein>
    <submittedName>
        <fullName evidence="1">Uncharacterized protein</fullName>
    </submittedName>
</protein>